<proteinExistence type="predicted"/>
<feature type="chain" id="PRO_5001592049" evidence="3">
    <location>
        <begin position="27"/>
        <end position="610"/>
    </location>
</feature>
<dbReference type="Gene3D" id="2.60.120.260">
    <property type="entry name" value="Galactose-binding domain-like"/>
    <property type="match status" value="1"/>
</dbReference>
<name>A0A060S9L2_PYCCI</name>
<dbReference type="OMA" id="GWAEGTW"/>
<evidence type="ECO:0000313" key="4">
    <source>
        <dbReference type="EMBL" id="CDO70906.1"/>
    </source>
</evidence>
<dbReference type="EMBL" id="CCBP010000095">
    <property type="protein sequence ID" value="CDO70906.1"/>
    <property type="molecule type" value="Genomic_DNA"/>
</dbReference>
<keyword evidence="3" id="KW-0732">Signal</keyword>
<evidence type="ECO:0000313" key="5">
    <source>
        <dbReference type="Proteomes" id="UP000029665"/>
    </source>
</evidence>
<dbReference type="HOGENOM" id="CLU_447682_0_0_1"/>
<feature type="compositionally biased region" description="Low complexity" evidence="1">
    <location>
        <begin position="498"/>
        <end position="510"/>
    </location>
</feature>
<feature type="transmembrane region" description="Helical" evidence="2">
    <location>
        <begin position="257"/>
        <end position="282"/>
    </location>
</feature>
<dbReference type="OrthoDB" id="3245657at2759"/>
<evidence type="ECO:0000256" key="3">
    <source>
        <dbReference type="SAM" id="SignalP"/>
    </source>
</evidence>
<keyword evidence="5" id="KW-1185">Reference proteome</keyword>
<keyword evidence="2" id="KW-0472">Membrane</keyword>
<comment type="caution">
    <text evidence="4">The sequence shown here is derived from an EMBL/GenBank/DDBJ whole genome shotgun (WGS) entry which is preliminary data.</text>
</comment>
<feature type="compositionally biased region" description="Polar residues" evidence="1">
    <location>
        <begin position="530"/>
        <end position="548"/>
    </location>
</feature>
<feature type="signal peptide" evidence="3">
    <location>
        <begin position="1"/>
        <end position="26"/>
    </location>
</feature>
<dbReference type="Proteomes" id="UP000029665">
    <property type="component" value="Unassembled WGS sequence"/>
</dbReference>
<dbReference type="STRING" id="5643.A0A060S9L2"/>
<keyword evidence="2" id="KW-1133">Transmembrane helix</keyword>
<feature type="region of interest" description="Disordered" evidence="1">
    <location>
        <begin position="321"/>
        <end position="381"/>
    </location>
</feature>
<reference evidence="4" key="1">
    <citation type="submission" date="2014-01" db="EMBL/GenBank/DDBJ databases">
        <title>The genome of the white-rot fungus Pycnoporus cinnabarinus: a basidiomycete model with a versatile arsenal for lignocellulosic biomass breakdown.</title>
        <authorList>
            <person name="Levasseur A."/>
            <person name="Lomascolo A."/>
            <person name="Ruiz-Duenas F.J."/>
            <person name="Uzan E."/>
            <person name="Piumi F."/>
            <person name="Kues U."/>
            <person name="Ram A.F.J."/>
            <person name="Murat C."/>
            <person name="Haon M."/>
            <person name="Benoit I."/>
            <person name="Arfi Y."/>
            <person name="Chevret D."/>
            <person name="Drula E."/>
            <person name="Kwon M.J."/>
            <person name="Gouret P."/>
            <person name="Lesage-Meessen L."/>
            <person name="Lombard V."/>
            <person name="Mariette J."/>
            <person name="Noirot C."/>
            <person name="Park J."/>
            <person name="Patyshakuliyeva A."/>
            <person name="Wieneger R.A.B."/>
            <person name="Wosten H.A.B."/>
            <person name="Martin F."/>
            <person name="Coutinho P.M."/>
            <person name="de Vries R."/>
            <person name="Martinez A.T."/>
            <person name="Klopp C."/>
            <person name="Pontarotti P."/>
            <person name="Henrissat B."/>
            <person name="Record E."/>
        </authorList>
    </citation>
    <scope>NUCLEOTIDE SEQUENCE [LARGE SCALE GENOMIC DNA]</scope>
    <source>
        <strain evidence="4">BRFM137</strain>
    </source>
</reference>
<feature type="region of interest" description="Disordered" evidence="1">
    <location>
        <begin position="395"/>
        <end position="566"/>
    </location>
</feature>
<protein>
    <submittedName>
        <fullName evidence="4">Uncharacterized protein</fullName>
    </submittedName>
</protein>
<evidence type="ECO:0000256" key="1">
    <source>
        <dbReference type="SAM" id="MobiDB-lite"/>
    </source>
</evidence>
<accession>A0A060S9L2</accession>
<feature type="compositionally biased region" description="Low complexity" evidence="1">
    <location>
        <begin position="213"/>
        <end position="252"/>
    </location>
</feature>
<keyword evidence="2" id="KW-0812">Transmembrane</keyword>
<feature type="compositionally biased region" description="Polar residues" evidence="1">
    <location>
        <begin position="454"/>
        <end position="463"/>
    </location>
</feature>
<gene>
    <name evidence="4" type="ORF">BN946_scf184829.g14</name>
</gene>
<sequence length="610" mass="63692">MRPLVDRLGALLFASLATSSIGSIAASANLANFTIDDTFGDEVNGCQFLYEPAEAWNLGQSCAGCTAHPDATRVHNGTWHDGSTQAYSNQLITAAVQFEGVAVYVYCIVTRSSTSPDGNSDMTFSIDGQEVGRFVQPPNGDTTYDYNVPVYVNESLAAGPHQLVILNGQPNGNKSLILLDYVIYTFVAIPAELIPRADWLVHRQDVSLATNTPSPSSSQLSPSISPGASASIPTTPTSLAASSSGPSSPNSTQKRTIIIAVATVCGVLGLAAIIVTISYCCLRKRYSHYDTPPDRGVVPRSPLHIEVNPATSGWAEGTWAAEEEHQPHPSLATPSGTRRAGMVPGTPRTSSTKRKRGESDAEAAAAPDPSAPLPPIKSPIKSPALLHSIPAFRISPSQMSPSRNDPPGSPASSSWGTPAHMAPPDSATYLIPRLPTTSATSHVNSDRTYVDPGGSTSTLSSHNVHPFAKARAVQVTQAPLARSRSDKANAATQGTTNAPPSAMPPSSYASRPRGNSGSRDLPPLPAPLSSGATTPSTPLSAPYTTNTIDTDESFLPSPSPADPSPLSLALYPHTRATETAAQHHPFAPNVIAAAAEARRIPVGPCHAAIA</sequence>
<organism evidence="4 5">
    <name type="scientific">Pycnoporus cinnabarinus</name>
    <name type="common">Cinnabar-red polypore</name>
    <name type="synonym">Trametes cinnabarina</name>
    <dbReference type="NCBI Taxonomy" id="5643"/>
    <lineage>
        <taxon>Eukaryota</taxon>
        <taxon>Fungi</taxon>
        <taxon>Dikarya</taxon>
        <taxon>Basidiomycota</taxon>
        <taxon>Agaricomycotina</taxon>
        <taxon>Agaricomycetes</taxon>
        <taxon>Polyporales</taxon>
        <taxon>Polyporaceae</taxon>
        <taxon>Trametes</taxon>
    </lineage>
</organism>
<dbReference type="AlphaFoldDB" id="A0A060S9L2"/>
<feature type="region of interest" description="Disordered" evidence="1">
    <location>
        <begin position="210"/>
        <end position="252"/>
    </location>
</feature>
<evidence type="ECO:0000256" key="2">
    <source>
        <dbReference type="SAM" id="Phobius"/>
    </source>
</evidence>